<comment type="caution">
    <text evidence="1">The sequence shown here is derived from an EMBL/GenBank/DDBJ whole genome shotgun (WGS) entry which is preliminary data.</text>
</comment>
<organism evidence="1 2">
    <name type="scientific">Phlebia brevispora</name>
    <dbReference type="NCBI Taxonomy" id="194682"/>
    <lineage>
        <taxon>Eukaryota</taxon>
        <taxon>Fungi</taxon>
        <taxon>Dikarya</taxon>
        <taxon>Basidiomycota</taxon>
        <taxon>Agaricomycotina</taxon>
        <taxon>Agaricomycetes</taxon>
        <taxon>Polyporales</taxon>
        <taxon>Meruliaceae</taxon>
        <taxon>Phlebia</taxon>
    </lineage>
</organism>
<evidence type="ECO:0000313" key="2">
    <source>
        <dbReference type="Proteomes" id="UP001148662"/>
    </source>
</evidence>
<dbReference type="Proteomes" id="UP001148662">
    <property type="component" value="Unassembled WGS sequence"/>
</dbReference>
<accession>A0ACC1TEE9</accession>
<dbReference type="EMBL" id="JANHOG010000046">
    <property type="protein sequence ID" value="KAJ3559089.1"/>
    <property type="molecule type" value="Genomic_DNA"/>
</dbReference>
<sequence>MTFISKDGTNYTYICDSNFKELDLRWSSVDGKNIALCRNGCPVNFLAIGEYVDSEKIPGSMGDLQQWIYLRLLQRKHACAVEDLVAWYAPEASVTAKSQGMMKLRTKTDLDEGKFPVLSEEGSDLKMRSLADVTTDDFIAVDFTLHLQDDSAELGYFYSGWAGVQFLLWPDLNATLEEPLELYGANDGVGVILEYLENIEGYTMEGDMKETCLGNSYPGHDCVKVIMLSHTERGKIHVVTSGGNGFVGIAAQWSTHLMNAVGTDFVICGYPSLTLNRKGVISTHRRRTKPQCAIPHLRGWRNYTRIGFLLKGEPCLCTRNTEHSPPLESAEAIRSFGDEESTLVALEPAENAVTASGQLQRARETSWNIGGFLYGGEELYFVDPAELGASLYPNKATSRRIAVFSLPGTGAQDSPFFAPTHEESAALWSRNAIYSHGLNRVADRSNVVCT</sequence>
<gene>
    <name evidence="1" type="ORF">NM688_g548</name>
</gene>
<reference evidence="1" key="1">
    <citation type="submission" date="2022-07" db="EMBL/GenBank/DDBJ databases">
        <title>Genome Sequence of Phlebia brevispora.</title>
        <authorList>
            <person name="Buettner E."/>
        </authorList>
    </citation>
    <scope>NUCLEOTIDE SEQUENCE</scope>
    <source>
        <strain evidence="1">MPL23</strain>
    </source>
</reference>
<evidence type="ECO:0000313" key="1">
    <source>
        <dbReference type="EMBL" id="KAJ3559089.1"/>
    </source>
</evidence>
<protein>
    <submittedName>
        <fullName evidence="1">Uncharacterized protein</fullName>
    </submittedName>
</protein>
<proteinExistence type="predicted"/>
<name>A0ACC1TEE9_9APHY</name>
<keyword evidence="2" id="KW-1185">Reference proteome</keyword>